<keyword evidence="7" id="KW-0832">Ubl conjugation</keyword>
<dbReference type="InterPro" id="IPR044611">
    <property type="entry name" value="E3A/B/C-like"/>
</dbReference>
<dbReference type="PANTHER" id="PTHR45700">
    <property type="entry name" value="UBIQUITIN-PROTEIN LIGASE E3C"/>
    <property type="match status" value="1"/>
</dbReference>
<comment type="pathway">
    <text evidence="2">Protein modification; protein ubiquitination.</text>
</comment>
<evidence type="ECO:0000256" key="13">
    <source>
        <dbReference type="PROSITE-ProRule" id="PRU00104"/>
    </source>
</evidence>
<dbReference type="SUPFAM" id="SSF56204">
    <property type="entry name" value="Hect, E3 ligase catalytic domain"/>
    <property type="match status" value="1"/>
</dbReference>
<evidence type="ECO:0000256" key="3">
    <source>
        <dbReference type="ARBA" id="ARBA00012485"/>
    </source>
</evidence>
<dbReference type="PROSITE" id="PS50237">
    <property type="entry name" value="HECT"/>
    <property type="match status" value="1"/>
</dbReference>
<dbReference type="CDD" id="cd23767">
    <property type="entry name" value="IQCD"/>
    <property type="match status" value="1"/>
</dbReference>
<gene>
    <name evidence="16" type="ORF">MEDL_67426</name>
</gene>
<dbReference type="SMART" id="SM00119">
    <property type="entry name" value="HECTc"/>
    <property type="match status" value="1"/>
</dbReference>
<dbReference type="Gene3D" id="3.30.2160.10">
    <property type="entry name" value="Hect, E3 ligase catalytic domain"/>
    <property type="match status" value="1"/>
</dbReference>
<keyword evidence="14" id="KW-0175">Coiled coil</keyword>
<dbReference type="GO" id="GO:0061630">
    <property type="term" value="F:ubiquitin protein ligase activity"/>
    <property type="evidence" value="ECO:0007669"/>
    <property type="project" value="UniProtKB-EC"/>
</dbReference>
<evidence type="ECO:0000313" key="16">
    <source>
        <dbReference type="EMBL" id="CAG2256039.1"/>
    </source>
</evidence>
<dbReference type="AlphaFoldDB" id="A0A8S3VFS5"/>
<evidence type="ECO:0000256" key="11">
    <source>
        <dbReference type="ARBA" id="ARBA00077269"/>
    </source>
</evidence>
<dbReference type="GO" id="GO:0006511">
    <property type="term" value="P:ubiquitin-dependent protein catabolic process"/>
    <property type="evidence" value="ECO:0007669"/>
    <property type="project" value="TreeGrafter"/>
</dbReference>
<accession>A0A8S3VFS5</accession>
<keyword evidence="4" id="KW-1017">Isopeptide bond</keyword>
<comment type="caution">
    <text evidence="16">The sequence shown here is derived from an EMBL/GenBank/DDBJ whole genome shotgun (WGS) entry which is preliminary data.</text>
</comment>
<dbReference type="OrthoDB" id="8068875at2759"/>
<dbReference type="EC" id="2.3.2.26" evidence="3"/>
<dbReference type="FunFam" id="3.30.2160.10:FF:000002">
    <property type="entry name" value="Putative Ubiquitin-protein ligase E3C"/>
    <property type="match status" value="1"/>
</dbReference>
<keyword evidence="5 16" id="KW-0808">Transferase</keyword>
<comment type="catalytic activity">
    <reaction evidence="1">
        <text>S-ubiquitinyl-[E2 ubiquitin-conjugating enzyme]-L-cysteine + [acceptor protein]-L-lysine = [E2 ubiquitin-conjugating enzyme]-L-cysteine + N(6)-ubiquitinyl-[acceptor protein]-L-lysine.</text>
        <dbReference type="EC" id="2.3.2.26"/>
    </reaction>
</comment>
<dbReference type="Gene3D" id="3.30.2410.10">
    <property type="entry name" value="Hect, E3 ligase catalytic domain"/>
    <property type="match status" value="1"/>
</dbReference>
<comment type="subunit">
    <text evidence="9">Interacts with 26S proteasomes. Interacts (via the HECT domain) with UBE2D1 and, less efficiently, with UBE2L3.</text>
</comment>
<keyword evidence="16" id="KW-0012">Acyltransferase</keyword>
<dbReference type="Proteomes" id="UP000683360">
    <property type="component" value="Unassembled WGS sequence"/>
</dbReference>
<dbReference type="CDD" id="cd00078">
    <property type="entry name" value="HECTc"/>
    <property type="match status" value="1"/>
</dbReference>
<feature type="coiled-coil region" evidence="14">
    <location>
        <begin position="22"/>
        <end position="49"/>
    </location>
</feature>
<name>A0A8S3VFS5_MYTED</name>
<dbReference type="PROSITE" id="PS50096">
    <property type="entry name" value="IQ"/>
    <property type="match status" value="1"/>
</dbReference>
<evidence type="ECO:0000256" key="9">
    <source>
        <dbReference type="ARBA" id="ARBA00063372"/>
    </source>
</evidence>
<keyword evidence="17" id="KW-1185">Reference proteome</keyword>
<evidence type="ECO:0000259" key="15">
    <source>
        <dbReference type="PROSITE" id="PS50237"/>
    </source>
</evidence>
<feature type="active site" description="Glycyl thioester intermediate" evidence="13">
    <location>
        <position position="1089"/>
    </location>
</feature>
<evidence type="ECO:0000256" key="2">
    <source>
        <dbReference type="ARBA" id="ARBA00004906"/>
    </source>
</evidence>
<dbReference type="EMBL" id="CAJPWZ010003291">
    <property type="protein sequence ID" value="CAG2256039.1"/>
    <property type="molecule type" value="Genomic_DNA"/>
</dbReference>
<evidence type="ECO:0000256" key="12">
    <source>
        <dbReference type="ARBA" id="ARBA00081642"/>
    </source>
</evidence>
<dbReference type="GO" id="GO:0000209">
    <property type="term" value="P:protein polyubiquitination"/>
    <property type="evidence" value="ECO:0007669"/>
    <property type="project" value="InterPro"/>
</dbReference>
<evidence type="ECO:0000256" key="1">
    <source>
        <dbReference type="ARBA" id="ARBA00000885"/>
    </source>
</evidence>
<evidence type="ECO:0000256" key="6">
    <source>
        <dbReference type="ARBA" id="ARBA00022786"/>
    </source>
</evidence>
<dbReference type="InterPro" id="IPR035983">
    <property type="entry name" value="Hect_E3_ubiquitin_ligase"/>
</dbReference>
<evidence type="ECO:0000256" key="14">
    <source>
        <dbReference type="SAM" id="Coils"/>
    </source>
</evidence>
<evidence type="ECO:0000256" key="10">
    <source>
        <dbReference type="ARBA" id="ARBA00067506"/>
    </source>
</evidence>
<evidence type="ECO:0000256" key="4">
    <source>
        <dbReference type="ARBA" id="ARBA00022499"/>
    </source>
</evidence>
<evidence type="ECO:0000313" key="17">
    <source>
        <dbReference type="Proteomes" id="UP000683360"/>
    </source>
</evidence>
<protein>
    <recommendedName>
        <fullName evidence="10">Ubiquitin-protein ligase E3C</fullName>
        <ecNumber evidence="3">2.3.2.26</ecNumber>
    </recommendedName>
    <alternativeName>
        <fullName evidence="11">HECT-type ubiquitin transferase E3C</fullName>
    </alternativeName>
    <alternativeName>
        <fullName evidence="12">RTA-associated ubiquitin ligase</fullName>
    </alternativeName>
</protein>
<sequence length="1121" mass="128659">MYSFEGNFRRAPVQSLRGASKKDDKELLIKRAQTERQKREDQRRRAESTVCIQSYYRGYSVRKKCAEQLRIEFDKESNLKKNSTDANFLLKLTSKLGYFCDVKKDGQRLIWLCQNIMKSKENIIAGVYSQKPQRSFLINRLLVLCLRYLVSIADTSQPIAVPMRMLETFTSQALYKNHSHLSVIWSHLIEKGYFEYMRTIFEAKVPSNLEKSTVPPTPQAGSIFSLIMSPIVFATEAKNKVFSQFILKSIVFCLKAPAFSEQIEQFLLPAMAYNKFPFPLVELIQALLQQTSDASKVKGQKCDDMADIPKTQWLLTAVVTFAERYLDTMSTPDVLNLLLVLKQLLPCVAVHSKFGSHEDSDSEEEEMETDSNINFKSQHEDIVAFLNSQKFVHAVVRCLSQNRKLDEQDVSCVCVICYSLMSQFNLSIHKQSLAFNREFMVKLWYTCVSMSIVSVTRTETTLLQTLSRGLQMSEEDINRIVPMLSVFCSMFSHSLYTLHDADFYGETFNDKTNSMPFSLDELVPMILMLRDSCLGIIELAHPDAKPMITDDYKEALRITGVRDVTKQSRDEETRRWAYLFKVIATLVRQIYIRDARRSFCPRQMWLSDRVHIQADKPSQIYRAQGSVFTRRPFGTMRSLTKVKIAVSFKVGIDQKKKAYYMKCPFQICTLKRNTHHICVIQDADLSLFTFVIIVDIYSNLKLYLDDDGPPLSNTDVKNLVILTELPFVVSFAERVKILQKLIQNDREENQGDRHHFLSGPAISVMIRRNYIYEDAFDKLSPENEPNLKLKMRVQLVNAAGLDEAGIDGGGIFREFLSELLKTGFDPNRGLFLSTTDRLLYPNPQAALLMDNFTQHYFFLGRMLGKAIYENMLVEIPFASFFLSKILSRHGGDLDIHHLASLDPEMYKNLLSLKTYDGDVADLGLDFSVVNNDFGQTKIEELKPGGRDIAVNNNNKIEYIHLMADYKINKQIRQHCTAFRQGMADLINLEWLRMFDHQELQVLISGALVPVDIADLKHHTNYSGGYTSDHRIIKWFWEAVESFTDHQKRQLLKFVTSCSRPPLLGFKDLYPAFCVHHGGSEERLPTASTCMNLLKLPEFGNEETLKNKLLYAIESGAGFELS</sequence>
<dbReference type="InterPro" id="IPR000569">
    <property type="entry name" value="HECT_dom"/>
</dbReference>
<proteinExistence type="inferred from homology"/>
<evidence type="ECO:0000256" key="5">
    <source>
        <dbReference type="ARBA" id="ARBA00022679"/>
    </source>
</evidence>
<feature type="domain" description="HECT" evidence="15">
    <location>
        <begin position="783"/>
        <end position="1121"/>
    </location>
</feature>
<dbReference type="Pfam" id="PF00632">
    <property type="entry name" value="HECT"/>
    <property type="match status" value="1"/>
</dbReference>
<dbReference type="Gene3D" id="3.90.1750.10">
    <property type="entry name" value="Hect, E3 ligase catalytic domains"/>
    <property type="match status" value="1"/>
</dbReference>
<dbReference type="FunFam" id="3.90.1750.10:FF:000014">
    <property type="entry name" value="Putative Ubiquitin-protein ligase E3C"/>
    <property type="match status" value="1"/>
</dbReference>
<comment type="similarity">
    <text evidence="8">Belongs to the UBE3C family.</text>
</comment>
<dbReference type="PANTHER" id="PTHR45700:SF2">
    <property type="entry name" value="UBIQUITIN-PROTEIN LIGASE E3C"/>
    <property type="match status" value="1"/>
</dbReference>
<evidence type="ECO:0000256" key="7">
    <source>
        <dbReference type="ARBA" id="ARBA00022843"/>
    </source>
</evidence>
<keyword evidence="6 13" id="KW-0833">Ubl conjugation pathway</keyword>
<reference evidence="16" key="1">
    <citation type="submission" date="2021-03" db="EMBL/GenBank/DDBJ databases">
        <authorList>
            <person name="Bekaert M."/>
        </authorList>
    </citation>
    <scope>NUCLEOTIDE SEQUENCE</scope>
</reference>
<dbReference type="FunFam" id="3.30.2410.10:FF:000011">
    <property type="entry name" value="Putative Ubiquitin-protein ligase E3C"/>
    <property type="match status" value="1"/>
</dbReference>
<evidence type="ECO:0000256" key="8">
    <source>
        <dbReference type="ARBA" id="ARBA00061050"/>
    </source>
</evidence>
<organism evidence="16 17">
    <name type="scientific">Mytilus edulis</name>
    <name type="common">Blue mussel</name>
    <dbReference type="NCBI Taxonomy" id="6550"/>
    <lineage>
        <taxon>Eukaryota</taxon>
        <taxon>Metazoa</taxon>
        <taxon>Spiralia</taxon>
        <taxon>Lophotrochozoa</taxon>
        <taxon>Mollusca</taxon>
        <taxon>Bivalvia</taxon>
        <taxon>Autobranchia</taxon>
        <taxon>Pteriomorphia</taxon>
        <taxon>Mytilida</taxon>
        <taxon>Mytiloidea</taxon>
        <taxon>Mytilidae</taxon>
        <taxon>Mytilinae</taxon>
        <taxon>Mytilus</taxon>
    </lineage>
</organism>